<evidence type="ECO:0000313" key="7">
    <source>
        <dbReference type="Proteomes" id="UP000749559"/>
    </source>
</evidence>
<sequence>MPERDDVYSNPAPPQGMAQGDDDDDAQPLTNDDFRKLMMTPRVPSSSGSSNAPQMSRLNKPMPKEFTSEENDPGQRRREKKKMYARLKKVEEERQKELEKKYRDRAKERRDDGPGKEDEVVSTTADYRAVAPDAKAGENYAERRKQLIQESKYLGGDMEHTHLVKGLDYALLEKVRAEINIKEDEDTFLDEVLTAKPGEHKEKEEEDEEDRIDFKSKLGRSIYRVVFKKNLPERNELFLPHRMAYVVDLDDEYIDSDIPTTMIRSKADCPTLENTTTLSTNDIVINKLTQILSYLRQGRRDRKHKKKEKAAAAARLKEESKQKEKLPGADDNIYGDVDDYVPSYKEKDRRKGDDRYDRGRDDRKYRDRDSDRHRDRDRDRHREKDRERHRDRRDRDRDRHGDKEKKRTYFERPVDEDEERDRQPQASAKDFVQNINEKYKGWGQDEAKERKKEDERNKKLKKKVEVDSYAECYPGMSEMADALDDSDDEADYTKMDMGNKKGPIGRWDFETQEDYSDYMSNKEALPKAAFQYGVKMADGRKTRRAGPKDQKQALDREWQQIQNLIKKRKDMGEGGGSKKIPKY</sequence>
<feature type="compositionally biased region" description="Basic residues" evidence="5">
    <location>
        <begin position="77"/>
        <end position="87"/>
    </location>
</feature>
<dbReference type="PANTHER" id="PTHR12765">
    <property type="entry name" value="RED PROTEIN IK FACTOR CYTOKINE IK"/>
    <property type="match status" value="1"/>
</dbReference>
<comment type="caution">
    <text evidence="6">The sequence shown here is derived from an EMBL/GenBank/DDBJ whole genome shotgun (WGS) entry which is preliminary data.</text>
</comment>
<accession>A0A8J1TFR9</accession>
<dbReference type="AlphaFoldDB" id="A0A8J1TFR9"/>
<evidence type="ECO:0000256" key="2">
    <source>
        <dbReference type="ARBA" id="ARBA00006660"/>
    </source>
</evidence>
<dbReference type="InterPro" id="IPR012916">
    <property type="entry name" value="RED_N"/>
</dbReference>
<feature type="compositionally biased region" description="Basic and acidic residues" evidence="5">
    <location>
        <begin position="546"/>
        <end position="558"/>
    </location>
</feature>
<dbReference type="InterPro" id="IPR039896">
    <property type="entry name" value="Red-like"/>
</dbReference>
<comment type="similarity">
    <text evidence="2">Belongs to the RED family.</text>
</comment>
<feature type="region of interest" description="Disordered" evidence="5">
    <location>
        <begin position="1"/>
        <end position="141"/>
    </location>
</feature>
<organism evidence="6 7">
    <name type="scientific">Owenia fusiformis</name>
    <name type="common">Polychaete worm</name>
    <dbReference type="NCBI Taxonomy" id="6347"/>
    <lineage>
        <taxon>Eukaryota</taxon>
        <taxon>Metazoa</taxon>
        <taxon>Spiralia</taxon>
        <taxon>Lophotrochozoa</taxon>
        <taxon>Annelida</taxon>
        <taxon>Polychaeta</taxon>
        <taxon>Sedentaria</taxon>
        <taxon>Canalipalpata</taxon>
        <taxon>Sabellida</taxon>
        <taxon>Oweniida</taxon>
        <taxon>Oweniidae</taxon>
        <taxon>Owenia</taxon>
    </lineage>
</organism>
<keyword evidence="7" id="KW-1185">Reference proteome</keyword>
<proteinExistence type="inferred from homology"/>
<evidence type="ECO:0000256" key="4">
    <source>
        <dbReference type="ARBA" id="ARBA00023242"/>
    </source>
</evidence>
<feature type="compositionally biased region" description="Basic and acidic residues" evidence="5">
    <location>
        <begin position="437"/>
        <end position="457"/>
    </location>
</feature>
<protein>
    <submittedName>
        <fullName evidence="6">Uncharacterized protein</fullName>
    </submittedName>
</protein>
<gene>
    <name evidence="6" type="ORF">OFUS_LOCUS4139</name>
</gene>
<feature type="compositionally biased region" description="Basic and acidic residues" evidence="5">
    <location>
        <begin position="315"/>
        <end position="328"/>
    </location>
</feature>
<feature type="compositionally biased region" description="Basic residues" evidence="5">
    <location>
        <begin position="298"/>
        <end position="308"/>
    </location>
</feature>
<dbReference type="InterPro" id="IPR012492">
    <property type="entry name" value="RED_C"/>
</dbReference>
<feature type="compositionally biased region" description="Polar residues" evidence="5">
    <location>
        <begin position="43"/>
        <end position="57"/>
    </location>
</feature>
<dbReference type="OrthoDB" id="3366823at2759"/>
<keyword evidence="4" id="KW-0539">Nucleus</keyword>
<evidence type="ECO:0000256" key="3">
    <source>
        <dbReference type="ARBA" id="ARBA00022737"/>
    </source>
</evidence>
<reference evidence="6" key="1">
    <citation type="submission" date="2022-03" db="EMBL/GenBank/DDBJ databases">
        <authorList>
            <person name="Martin C."/>
        </authorList>
    </citation>
    <scope>NUCLEOTIDE SEQUENCE</scope>
</reference>
<dbReference type="Pfam" id="PF07807">
    <property type="entry name" value="RED_C"/>
    <property type="match status" value="1"/>
</dbReference>
<evidence type="ECO:0000313" key="6">
    <source>
        <dbReference type="EMBL" id="CAH1777027.1"/>
    </source>
</evidence>
<name>A0A8J1TFR9_OWEFU</name>
<feature type="region of interest" description="Disordered" evidence="5">
    <location>
        <begin position="538"/>
        <end position="583"/>
    </location>
</feature>
<dbReference type="Proteomes" id="UP000749559">
    <property type="component" value="Unassembled WGS sequence"/>
</dbReference>
<keyword evidence="3" id="KW-0677">Repeat</keyword>
<comment type="subcellular location">
    <subcellularLocation>
        <location evidence="1">Nucleus</location>
    </subcellularLocation>
</comment>
<dbReference type="Pfam" id="PF07808">
    <property type="entry name" value="RED_N"/>
    <property type="match status" value="1"/>
</dbReference>
<feature type="compositionally biased region" description="Basic and acidic residues" evidence="5">
    <location>
        <begin position="344"/>
        <end position="413"/>
    </location>
</feature>
<feature type="region of interest" description="Disordered" evidence="5">
    <location>
        <begin position="298"/>
        <end position="461"/>
    </location>
</feature>
<feature type="compositionally biased region" description="Basic and acidic residues" evidence="5">
    <location>
        <begin position="88"/>
        <end position="119"/>
    </location>
</feature>
<evidence type="ECO:0000256" key="5">
    <source>
        <dbReference type="SAM" id="MobiDB-lite"/>
    </source>
</evidence>
<dbReference type="GO" id="GO:0005634">
    <property type="term" value="C:nucleus"/>
    <property type="evidence" value="ECO:0007669"/>
    <property type="project" value="UniProtKB-SubCell"/>
</dbReference>
<evidence type="ECO:0000256" key="1">
    <source>
        <dbReference type="ARBA" id="ARBA00004123"/>
    </source>
</evidence>
<dbReference type="EMBL" id="CAIIXF020000002">
    <property type="protein sequence ID" value="CAH1777027.1"/>
    <property type="molecule type" value="Genomic_DNA"/>
</dbReference>